<dbReference type="Proteomes" id="UP001175271">
    <property type="component" value="Unassembled WGS sequence"/>
</dbReference>
<keyword evidence="2" id="KW-1185">Reference proteome</keyword>
<accession>A0AA39IQK7</accession>
<name>A0AA39IQK7_9BILA</name>
<evidence type="ECO:0000313" key="1">
    <source>
        <dbReference type="EMBL" id="KAK0427886.1"/>
    </source>
</evidence>
<dbReference type="EMBL" id="JAUCMV010000001">
    <property type="protein sequence ID" value="KAK0427886.1"/>
    <property type="molecule type" value="Genomic_DNA"/>
</dbReference>
<evidence type="ECO:0008006" key="3">
    <source>
        <dbReference type="Google" id="ProtNLM"/>
    </source>
</evidence>
<evidence type="ECO:0000313" key="2">
    <source>
        <dbReference type="Proteomes" id="UP001175271"/>
    </source>
</evidence>
<comment type="caution">
    <text evidence="1">The sequence shown here is derived from an EMBL/GenBank/DDBJ whole genome shotgun (WGS) entry which is preliminary data.</text>
</comment>
<gene>
    <name evidence="1" type="ORF">QR680_010474</name>
</gene>
<dbReference type="AlphaFoldDB" id="A0AA39IQK7"/>
<protein>
    <recommendedName>
        <fullName evidence="3">F-box domain-containing protein</fullName>
    </recommendedName>
</protein>
<organism evidence="1 2">
    <name type="scientific">Steinernema hermaphroditum</name>
    <dbReference type="NCBI Taxonomy" id="289476"/>
    <lineage>
        <taxon>Eukaryota</taxon>
        <taxon>Metazoa</taxon>
        <taxon>Ecdysozoa</taxon>
        <taxon>Nematoda</taxon>
        <taxon>Chromadorea</taxon>
        <taxon>Rhabditida</taxon>
        <taxon>Tylenchina</taxon>
        <taxon>Panagrolaimomorpha</taxon>
        <taxon>Strongyloidoidea</taxon>
        <taxon>Steinernematidae</taxon>
        <taxon>Steinernema</taxon>
    </lineage>
</organism>
<reference evidence="1" key="1">
    <citation type="submission" date="2023-06" db="EMBL/GenBank/DDBJ databases">
        <title>Genomic analysis of the entomopathogenic nematode Steinernema hermaphroditum.</title>
        <authorList>
            <person name="Schwarz E.M."/>
            <person name="Heppert J.K."/>
            <person name="Baniya A."/>
            <person name="Schwartz H.T."/>
            <person name="Tan C.-H."/>
            <person name="Antoshechkin I."/>
            <person name="Sternberg P.W."/>
            <person name="Goodrich-Blair H."/>
            <person name="Dillman A.R."/>
        </authorList>
    </citation>
    <scope>NUCLEOTIDE SEQUENCE</scope>
    <source>
        <strain evidence="1">PS9179</strain>
        <tissue evidence="1">Whole animal</tissue>
    </source>
</reference>
<sequence length="303" mass="36005">MNSLPFRFFNSVLSLLSSREVESIRELDASILRGVLQHRKKNFVDMTFTFFVKNEPNGTIVYKILFRGKHLGADFETPRPSDFFVKKEFFRTAYISVRGRPNATLIGQHAANWEDPTMNRTLSLLRLFPNVSFQDFRAFPDESRVFSKLDELGLRFSGTFKCDANKTDFLKRHMREDRINLVQLPCSLLPHTIQIEEILTIFFESPTIERIHLWNENYHTKVCQYVPMFLRIWAATEPNHRTKKEIEFSHFESNEEFLRKEGCEFERGVEEHFFYLKCEKESYARMKGMTYSWILEFGDRRTT</sequence>
<proteinExistence type="predicted"/>